<dbReference type="EMBL" id="UINC01086347">
    <property type="protein sequence ID" value="SVC34722.1"/>
    <property type="molecule type" value="Genomic_DNA"/>
</dbReference>
<feature type="non-terminal residue" evidence="1">
    <location>
        <position position="1"/>
    </location>
</feature>
<accession>A0A382LI00</accession>
<sequence length="272" mass="30471">VRLAAFSLIAGVGVFGTLGLTASNEVSLTDSTFTKTDEDVRRRSFDFYRQNIEPMFVRPRGYPNAGGNAACVMCHTWQTSLRFQLEDMTDTPDGWAWTEGQSQMNYDVVTQLVNASDPASSRLLRKPLAVQAGGEGHTGGTYWESNDDAEYQVVREWIEMLPEDQFTPGPEPTLDFEFYRTCVQEVFRTPKYGQLECTECHAGGQAGFAPRPANGTSWTDAEAQRGFDVIQRLILPGNPIESRWLLKPLHNESGGSYTHNGVRRWQSMDDPE</sequence>
<name>A0A382LI00_9ZZZZ</name>
<proteinExistence type="predicted"/>
<organism evidence="1">
    <name type="scientific">marine metagenome</name>
    <dbReference type="NCBI Taxonomy" id="408172"/>
    <lineage>
        <taxon>unclassified sequences</taxon>
        <taxon>metagenomes</taxon>
        <taxon>ecological metagenomes</taxon>
    </lineage>
</organism>
<feature type="non-terminal residue" evidence="1">
    <location>
        <position position="272"/>
    </location>
</feature>
<gene>
    <name evidence="1" type="ORF">METZ01_LOCUS287576</name>
</gene>
<dbReference type="AlphaFoldDB" id="A0A382LI00"/>
<evidence type="ECO:0000313" key="1">
    <source>
        <dbReference type="EMBL" id="SVC34722.1"/>
    </source>
</evidence>
<reference evidence="1" key="1">
    <citation type="submission" date="2018-05" db="EMBL/GenBank/DDBJ databases">
        <authorList>
            <person name="Lanie J.A."/>
            <person name="Ng W.-L."/>
            <person name="Kazmierczak K.M."/>
            <person name="Andrzejewski T.M."/>
            <person name="Davidsen T.M."/>
            <person name="Wayne K.J."/>
            <person name="Tettelin H."/>
            <person name="Glass J.I."/>
            <person name="Rusch D."/>
            <person name="Podicherti R."/>
            <person name="Tsui H.-C.T."/>
            <person name="Winkler M.E."/>
        </authorList>
    </citation>
    <scope>NUCLEOTIDE SEQUENCE</scope>
</reference>
<protein>
    <recommendedName>
        <fullName evidence="2">Cytochrome c domain-containing protein</fullName>
    </recommendedName>
</protein>
<evidence type="ECO:0008006" key="2">
    <source>
        <dbReference type="Google" id="ProtNLM"/>
    </source>
</evidence>